<keyword evidence="3" id="KW-1185">Reference proteome</keyword>
<evidence type="ECO:0000256" key="1">
    <source>
        <dbReference type="SAM" id="MobiDB-lite"/>
    </source>
</evidence>
<evidence type="ECO:0000313" key="3">
    <source>
        <dbReference type="Proteomes" id="UP001345219"/>
    </source>
</evidence>
<sequence length="173" mass="20249">MHTYFLKAIYKIDSLKDTEMNRYDICSESFLELSMLRWLKNLCCLDDNPPLSRLIESLPMCLSYLMLGIRKITKSSFITLLSCGQHSKDCREFASFVDTHLTHLELSNQMFDWVRSAAPHEIFFCLLRQLCRDPRSRNDKLWKWRGDAHKKEGGLKESRLKSSAKVPKRIALS</sequence>
<proteinExistence type="predicted"/>
<protein>
    <submittedName>
        <fullName evidence="2">Uncharacterized protein</fullName>
    </submittedName>
</protein>
<reference evidence="2 3" key="1">
    <citation type="journal article" date="2023" name="Hortic Res">
        <title>Pangenome of water caltrop reveals structural variations and asymmetric subgenome divergence after allopolyploidization.</title>
        <authorList>
            <person name="Zhang X."/>
            <person name="Chen Y."/>
            <person name="Wang L."/>
            <person name="Yuan Y."/>
            <person name="Fang M."/>
            <person name="Shi L."/>
            <person name="Lu R."/>
            <person name="Comes H.P."/>
            <person name="Ma Y."/>
            <person name="Chen Y."/>
            <person name="Huang G."/>
            <person name="Zhou Y."/>
            <person name="Zheng Z."/>
            <person name="Qiu Y."/>
        </authorList>
    </citation>
    <scope>NUCLEOTIDE SEQUENCE [LARGE SCALE GENOMIC DNA]</scope>
    <source>
        <tissue evidence="2">Roots</tissue>
    </source>
</reference>
<dbReference type="AlphaFoldDB" id="A0AAN7KEW8"/>
<comment type="caution">
    <text evidence="2">The sequence shown here is derived from an EMBL/GenBank/DDBJ whole genome shotgun (WGS) entry which is preliminary data.</text>
</comment>
<gene>
    <name evidence="2" type="ORF">SAY87_007746</name>
</gene>
<dbReference type="EMBL" id="JAXIOK010000007">
    <property type="protein sequence ID" value="KAK4766104.1"/>
    <property type="molecule type" value="Genomic_DNA"/>
</dbReference>
<accession>A0AAN7KEW8</accession>
<name>A0AAN7KEW8_9MYRT</name>
<evidence type="ECO:0000313" key="2">
    <source>
        <dbReference type="EMBL" id="KAK4766104.1"/>
    </source>
</evidence>
<feature type="region of interest" description="Disordered" evidence="1">
    <location>
        <begin position="153"/>
        <end position="173"/>
    </location>
</feature>
<organism evidence="2 3">
    <name type="scientific">Trapa incisa</name>
    <dbReference type="NCBI Taxonomy" id="236973"/>
    <lineage>
        <taxon>Eukaryota</taxon>
        <taxon>Viridiplantae</taxon>
        <taxon>Streptophyta</taxon>
        <taxon>Embryophyta</taxon>
        <taxon>Tracheophyta</taxon>
        <taxon>Spermatophyta</taxon>
        <taxon>Magnoliopsida</taxon>
        <taxon>eudicotyledons</taxon>
        <taxon>Gunneridae</taxon>
        <taxon>Pentapetalae</taxon>
        <taxon>rosids</taxon>
        <taxon>malvids</taxon>
        <taxon>Myrtales</taxon>
        <taxon>Lythraceae</taxon>
        <taxon>Trapa</taxon>
    </lineage>
</organism>
<dbReference type="Proteomes" id="UP001345219">
    <property type="component" value="Chromosome 7"/>
</dbReference>